<keyword evidence="5" id="KW-1133">Transmembrane helix</keyword>
<comment type="catalytic activity">
    <reaction evidence="1">
        <text>ATP + protein L-histidine = ADP + protein N-phospho-L-histidine.</text>
        <dbReference type="EC" id="2.7.13.3"/>
    </reaction>
</comment>
<evidence type="ECO:0000256" key="3">
    <source>
        <dbReference type="ARBA" id="ARBA00022553"/>
    </source>
</evidence>
<organism evidence="8 9">
    <name type="scientific">Fulvivirga kasyanovii</name>
    <dbReference type="NCBI Taxonomy" id="396812"/>
    <lineage>
        <taxon>Bacteria</taxon>
        <taxon>Pseudomonadati</taxon>
        <taxon>Bacteroidota</taxon>
        <taxon>Cytophagia</taxon>
        <taxon>Cytophagales</taxon>
        <taxon>Fulvivirgaceae</taxon>
        <taxon>Fulvivirga</taxon>
    </lineage>
</organism>
<proteinExistence type="predicted"/>
<evidence type="ECO:0000259" key="7">
    <source>
        <dbReference type="PROSITE" id="PS50109"/>
    </source>
</evidence>
<evidence type="ECO:0000313" key="9">
    <source>
        <dbReference type="Proteomes" id="UP000798808"/>
    </source>
</evidence>
<dbReference type="InterPro" id="IPR011110">
    <property type="entry name" value="Reg_prop"/>
</dbReference>
<keyword evidence="4" id="KW-0175">Coiled coil</keyword>
<sequence>MLHLFKILLVLSALVLAGTNLSQAQSKRLSMPGSPDIQYYIDRWTTDDGLPANTLTYIHKSQKGYIWISSFDGIVKFDGIEFKTYNRAKNNLPSNAISKIEEDANHKLWIGTYGEGLMSYENGEFKNENNESLKSQSIQTLYIDGTGRMWIGTRGHGLYYREGTEIKEFRRHSSIENITVSAVTKTKEGDLWIGTEGNGLVKYKDNNFQVFTTDDGLPEDQIVTLYFDHEGTMWVGTNIGLTRFNGRSFELINEIGACYITKMFEDADNSLYAATDCGLFKKLSGSKEWLKLPMEEIIPGEFFTDAFVDEDGSIWATTYYTGLALIRKSKFINYTVQDGLASQSISSVAKYDSNTLLVGTNAGVINTIRNGKVGTLDLKTNLPDRRVRSILKDSKGNLWVGTSMGLLLKKASGEEKWYTSENGLPDIKVRLVYEDTKGTIWIGTRSGGLAKVTGEDKFTIINKSTLLNSDFIMSIKEDGQGNLLIGTNENGLNILQPDGSVRYITKEDGLPSNLIFNTHTDKDSVTWIMTNAGLCRMKGQDFFNITAAHGLATDAPFDFIEDEHGDVWLPTSKGVVKASKKQLNDFAEGRIDKINFRLYDKQDGLDVAECTGAAKSLLTAGGEIWIPALNGVFVIKPGAIGRNQTPPPVFVTKALLNSTEHRIKNDTLRLTPDIQRLVIKYEALNYTAPSKVKYKFMLKGFDEHWVENQNVREAQYTNLKHGTYTFMVTASNEDGVWNEDPAILTVIVEPHFYETSAFILAVVLVIIAFIFGAFRLSVYNVERRNKNLTALVEEQTSELRDINARLEEQKEELMRQHELLSQKNIELEGAHEKITHVNEELTKVNSRLEDKVEERTKDLSQTLEKLKATNEELDTFIYRASHDLKGPTASLLGLAMLGKTLSRDPKYLEFFLRIEDTSNNMNNILGKLLSMHVIMQTTVSYTPINLEALISEVKASLRIEKSNYLITKQLEDNLTFYSDQNLLKIILKNLIENSLIFSDISRDITVKVSARKKRSSIYLCVEDNGEGIESDIRPRIFDLFYRGSQKSKGNGLGLYLVKKAVEKLNGSIELESQVNKYTKFTIILPSKDIV</sequence>
<evidence type="ECO:0000256" key="2">
    <source>
        <dbReference type="ARBA" id="ARBA00012438"/>
    </source>
</evidence>
<feature type="chain" id="PRO_5046521131" description="histidine kinase" evidence="6">
    <location>
        <begin position="25"/>
        <end position="1090"/>
    </location>
</feature>
<dbReference type="InterPro" id="IPR036890">
    <property type="entry name" value="HATPase_C_sf"/>
</dbReference>
<feature type="transmembrane region" description="Helical" evidence="5">
    <location>
        <begin position="757"/>
        <end position="778"/>
    </location>
</feature>
<accession>A0ABW9RQ65</accession>
<keyword evidence="3" id="KW-0597">Phosphoprotein</keyword>
<dbReference type="InterPro" id="IPR005467">
    <property type="entry name" value="His_kinase_dom"/>
</dbReference>
<gene>
    <name evidence="8" type="ORF">E1163_13105</name>
</gene>
<keyword evidence="5" id="KW-0472">Membrane</keyword>
<keyword evidence="5" id="KW-0812">Transmembrane</keyword>
<dbReference type="Pfam" id="PF02518">
    <property type="entry name" value="HATPase_c"/>
    <property type="match status" value="1"/>
</dbReference>
<dbReference type="InterPro" id="IPR013783">
    <property type="entry name" value="Ig-like_fold"/>
</dbReference>
<evidence type="ECO:0000256" key="1">
    <source>
        <dbReference type="ARBA" id="ARBA00000085"/>
    </source>
</evidence>
<dbReference type="InterPro" id="IPR003661">
    <property type="entry name" value="HisK_dim/P_dom"/>
</dbReference>
<dbReference type="SMART" id="SM00387">
    <property type="entry name" value="HATPase_c"/>
    <property type="match status" value="1"/>
</dbReference>
<feature type="domain" description="Histidine kinase" evidence="7">
    <location>
        <begin position="879"/>
        <end position="1088"/>
    </location>
</feature>
<dbReference type="InterPro" id="IPR015943">
    <property type="entry name" value="WD40/YVTN_repeat-like_dom_sf"/>
</dbReference>
<dbReference type="Pfam" id="PF07495">
    <property type="entry name" value="Y_Y_Y"/>
    <property type="match status" value="1"/>
</dbReference>
<comment type="caution">
    <text evidence="8">The sequence shown here is derived from an EMBL/GenBank/DDBJ whole genome shotgun (WGS) entry which is preliminary data.</text>
</comment>
<dbReference type="CDD" id="cd00082">
    <property type="entry name" value="HisKA"/>
    <property type="match status" value="1"/>
</dbReference>
<dbReference type="InterPro" id="IPR036097">
    <property type="entry name" value="HisK_dim/P_sf"/>
</dbReference>
<dbReference type="EMBL" id="SMLW01000549">
    <property type="protein sequence ID" value="MTI25887.1"/>
    <property type="molecule type" value="Genomic_DNA"/>
</dbReference>
<reference evidence="8 9" key="1">
    <citation type="submission" date="2019-02" db="EMBL/GenBank/DDBJ databases">
        <authorList>
            <person name="Goldberg S.R."/>
            <person name="Haltli B.A."/>
            <person name="Correa H."/>
            <person name="Russell K.G."/>
        </authorList>
    </citation>
    <scope>NUCLEOTIDE SEQUENCE [LARGE SCALE GENOMIC DNA]</scope>
    <source>
        <strain evidence="8 9">JCM 16186</strain>
    </source>
</reference>
<evidence type="ECO:0000256" key="5">
    <source>
        <dbReference type="SAM" id="Phobius"/>
    </source>
</evidence>
<keyword evidence="9" id="KW-1185">Reference proteome</keyword>
<dbReference type="InterPro" id="IPR003594">
    <property type="entry name" value="HATPase_dom"/>
</dbReference>
<evidence type="ECO:0000256" key="6">
    <source>
        <dbReference type="SAM" id="SignalP"/>
    </source>
</evidence>
<dbReference type="RefSeq" id="WP_155172497.1">
    <property type="nucleotide sequence ID" value="NZ_BAAAFL010000049.1"/>
</dbReference>
<dbReference type="SUPFAM" id="SSF63829">
    <property type="entry name" value="Calcium-dependent phosphotriesterase"/>
    <property type="match status" value="3"/>
</dbReference>
<feature type="coiled-coil region" evidence="4">
    <location>
        <begin position="785"/>
        <end position="872"/>
    </location>
</feature>
<dbReference type="InterPro" id="IPR011123">
    <property type="entry name" value="Y_Y_Y"/>
</dbReference>
<evidence type="ECO:0000256" key="4">
    <source>
        <dbReference type="SAM" id="Coils"/>
    </source>
</evidence>
<keyword evidence="6" id="KW-0732">Signal</keyword>
<dbReference type="Gene3D" id="1.10.287.130">
    <property type="match status" value="1"/>
</dbReference>
<dbReference type="PANTHER" id="PTHR43547">
    <property type="entry name" value="TWO-COMPONENT HISTIDINE KINASE"/>
    <property type="match status" value="1"/>
</dbReference>
<dbReference type="PROSITE" id="PS50109">
    <property type="entry name" value="HIS_KIN"/>
    <property type="match status" value="1"/>
</dbReference>
<dbReference type="Proteomes" id="UP000798808">
    <property type="component" value="Unassembled WGS sequence"/>
</dbReference>
<protein>
    <recommendedName>
        <fullName evidence="2">histidine kinase</fullName>
        <ecNumber evidence="2">2.7.13.3</ecNumber>
    </recommendedName>
</protein>
<feature type="signal peptide" evidence="6">
    <location>
        <begin position="1"/>
        <end position="24"/>
    </location>
</feature>
<dbReference type="InterPro" id="IPR004358">
    <property type="entry name" value="Sig_transdc_His_kin-like_C"/>
</dbReference>
<dbReference type="SUPFAM" id="SSF47384">
    <property type="entry name" value="Homodimeric domain of signal transducing histidine kinase"/>
    <property type="match status" value="1"/>
</dbReference>
<dbReference type="CDD" id="cd00075">
    <property type="entry name" value="HATPase"/>
    <property type="match status" value="1"/>
</dbReference>
<dbReference type="PRINTS" id="PR00344">
    <property type="entry name" value="BCTRLSENSOR"/>
</dbReference>
<dbReference type="Gene3D" id="2.130.10.10">
    <property type="entry name" value="YVTN repeat-like/Quinoprotein amine dehydrogenase"/>
    <property type="match status" value="2"/>
</dbReference>
<dbReference type="Gene3D" id="2.60.40.10">
    <property type="entry name" value="Immunoglobulins"/>
    <property type="match status" value="1"/>
</dbReference>
<dbReference type="SUPFAM" id="SSF55874">
    <property type="entry name" value="ATPase domain of HSP90 chaperone/DNA topoisomerase II/histidine kinase"/>
    <property type="match status" value="1"/>
</dbReference>
<dbReference type="EC" id="2.7.13.3" evidence="2"/>
<evidence type="ECO:0000313" key="8">
    <source>
        <dbReference type="EMBL" id="MTI25887.1"/>
    </source>
</evidence>
<dbReference type="PANTHER" id="PTHR43547:SF2">
    <property type="entry name" value="HYBRID SIGNAL TRANSDUCTION HISTIDINE KINASE C"/>
    <property type="match status" value="1"/>
</dbReference>
<dbReference type="Pfam" id="PF07494">
    <property type="entry name" value="Reg_prop"/>
    <property type="match status" value="5"/>
</dbReference>
<name>A0ABW9RQ65_9BACT</name>
<dbReference type="Gene3D" id="3.30.565.10">
    <property type="entry name" value="Histidine kinase-like ATPase, C-terminal domain"/>
    <property type="match status" value="1"/>
</dbReference>